<reference evidence="3" key="1">
    <citation type="journal article" date="2013" name="Science">
        <title>The Amborella genome and the evolution of flowering plants.</title>
        <authorList>
            <consortium name="Amborella Genome Project"/>
        </authorList>
    </citation>
    <scope>NUCLEOTIDE SEQUENCE [LARGE SCALE GENOMIC DNA]</scope>
</reference>
<accession>W1P7T8</accession>
<dbReference type="PANTHER" id="PTHR46033">
    <property type="entry name" value="PROTEIN MAIN-LIKE 2"/>
    <property type="match status" value="1"/>
</dbReference>
<name>W1P7T8_AMBTC</name>
<feature type="compositionally biased region" description="Low complexity" evidence="1">
    <location>
        <begin position="156"/>
        <end position="167"/>
    </location>
</feature>
<evidence type="ECO:0000313" key="3">
    <source>
        <dbReference type="Proteomes" id="UP000017836"/>
    </source>
</evidence>
<protein>
    <recommendedName>
        <fullName evidence="4">Aminotransferase-like plant mobile domain-containing protein</fullName>
    </recommendedName>
</protein>
<feature type="region of interest" description="Disordered" evidence="1">
    <location>
        <begin position="153"/>
        <end position="174"/>
    </location>
</feature>
<dbReference type="Gramene" id="ERN05947">
    <property type="protein sequence ID" value="ERN05947"/>
    <property type="gene ID" value="AMTR_s00145p00065650"/>
</dbReference>
<keyword evidence="3" id="KW-1185">Reference proteome</keyword>
<dbReference type="EMBL" id="KI393970">
    <property type="protein sequence ID" value="ERN05947.1"/>
    <property type="molecule type" value="Genomic_DNA"/>
</dbReference>
<dbReference type="Proteomes" id="UP000017836">
    <property type="component" value="Unassembled WGS sequence"/>
</dbReference>
<dbReference type="PANTHER" id="PTHR46033:SF1">
    <property type="entry name" value="PROTEIN MAIN-LIKE 2"/>
    <property type="match status" value="1"/>
</dbReference>
<evidence type="ECO:0000256" key="1">
    <source>
        <dbReference type="SAM" id="MobiDB-lite"/>
    </source>
</evidence>
<organism evidence="2 3">
    <name type="scientific">Amborella trichopoda</name>
    <dbReference type="NCBI Taxonomy" id="13333"/>
    <lineage>
        <taxon>Eukaryota</taxon>
        <taxon>Viridiplantae</taxon>
        <taxon>Streptophyta</taxon>
        <taxon>Embryophyta</taxon>
        <taxon>Tracheophyta</taxon>
        <taxon>Spermatophyta</taxon>
        <taxon>Magnoliopsida</taxon>
        <taxon>Amborellales</taxon>
        <taxon>Amborellaceae</taxon>
        <taxon>Amborella</taxon>
    </lineage>
</organism>
<dbReference type="InterPro" id="IPR044824">
    <property type="entry name" value="MAIN-like"/>
</dbReference>
<evidence type="ECO:0000313" key="2">
    <source>
        <dbReference type="EMBL" id="ERN05947.1"/>
    </source>
</evidence>
<dbReference type="HOGENOM" id="CLU_131739_0_0_1"/>
<gene>
    <name evidence="2" type="ORF">AMTR_s00145p00065650</name>
</gene>
<dbReference type="GO" id="GO:0010073">
    <property type="term" value="P:meristem maintenance"/>
    <property type="evidence" value="ECO:0007669"/>
    <property type="project" value="InterPro"/>
</dbReference>
<proteinExistence type="predicted"/>
<evidence type="ECO:0008006" key="4">
    <source>
        <dbReference type="Google" id="ProtNLM"/>
    </source>
</evidence>
<dbReference type="AlphaFoldDB" id="W1P7T8"/>
<sequence>MLTSYIQLFLDLDEAGKYAWGVAALAFLCYSLSKVVDMDTCFSGSTTLLQVILLQIRSVKRMRCADYYIPDCVLRQFGKSQVISVGPPKWERRERGAIHPTSWGDELASEISDWRQRDHNVVNAATNKYGGIPTKDYMAWYSMFTHRYGNTPLCPPSQSQSNVPPSQAMMTRGD</sequence>